<evidence type="ECO:0000313" key="3">
    <source>
        <dbReference type="EMBL" id="KAK1374095.1"/>
    </source>
</evidence>
<dbReference type="PROSITE" id="PS00028">
    <property type="entry name" value="ZINC_FINGER_C2H2_1"/>
    <property type="match status" value="1"/>
</dbReference>
<evidence type="ECO:0000313" key="4">
    <source>
        <dbReference type="Proteomes" id="UP001237642"/>
    </source>
</evidence>
<feature type="compositionally biased region" description="Low complexity" evidence="1">
    <location>
        <begin position="277"/>
        <end position="291"/>
    </location>
</feature>
<dbReference type="SMART" id="SM00443">
    <property type="entry name" value="G_patch"/>
    <property type="match status" value="1"/>
</dbReference>
<dbReference type="Pfam" id="PF01585">
    <property type="entry name" value="G-patch"/>
    <property type="match status" value="1"/>
</dbReference>
<dbReference type="InterPro" id="IPR013087">
    <property type="entry name" value="Znf_C2H2_type"/>
</dbReference>
<dbReference type="InterPro" id="IPR000467">
    <property type="entry name" value="G_patch_dom"/>
</dbReference>
<feature type="region of interest" description="Disordered" evidence="1">
    <location>
        <begin position="205"/>
        <end position="256"/>
    </location>
</feature>
<organism evidence="3 4">
    <name type="scientific">Heracleum sosnowskyi</name>
    <dbReference type="NCBI Taxonomy" id="360622"/>
    <lineage>
        <taxon>Eukaryota</taxon>
        <taxon>Viridiplantae</taxon>
        <taxon>Streptophyta</taxon>
        <taxon>Embryophyta</taxon>
        <taxon>Tracheophyta</taxon>
        <taxon>Spermatophyta</taxon>
        <taxon>Magnoliopsida</taxon>
        <taxon>eudicotyledons</taxon>
        <taxon>Gunneridae</taxon>
        <taxon>Pentapetalae</taxon>
        <taxon>asterids</taxon>
        <taxon>campanulids</taxon>
        <taxon>Apiales</taxon>
        <taxon>Apiaceae</taxon>
        <taxon>Apioideae</taxon>
        <taxon>apioid superclade</taxon>
        <taxon>Tordylieae</taxon>
        <taxon>Tordyliinae</taxon>
        <taxon>Heracleum</taxon>
    </lineage>
</organism>
<dbReference type="GO" id="GO:0003676">
    <property type="term" value="F:nucleic acid binding"/>
    <property type="evidence" value="ECO:0007669"/>
    <property type="project" value="InterPro"/>
</dbReference>
<sequence>MENRWAKMEARMREGRQQISEEADETSVLEGLAEDFRLPINHRPTENVDLDNVEQASLDTQLTSSNVGFRLLQKMGWKGKGLGKNEQGITEPIKSGIRDPRLGIGKQEEDDYFTAEENIQRKKLDIEVEETEELAKKREKAAYIYVCLLTGMVIAEREQKIQTEVKEIRKVFYCELCNKQYKLAVEFEGHLSSYDHNHRKRFKEMKEMHGSSSRDDRQKREQQRQEREMAKFAQMADAHKQQQQQQPDEAGTEVVTSAGKSVTALVDQDQRKVLKFGFSSKGGNSKSSFGNAAKKPKIPVVSVFSNDSDDE</sequence>
<keyword evidence="4" id="KW-1185">Reference proteome</keyword>
<feature type="domain" description="G-patch" evidence="2">
    <location>
        <begin position="64"/>
        <end position="109"/>
    </location>
</feature>
<feature type="region of interest" description="Disordered" evidence="1">
    <location>
        <begin position="1"/>
        <end position="25"/>
    </location>
</feature>
<reference evidence="3" key="1">
    <citation type="submission" date="2023-02" db="EMBL/GenBank/DDBJ databases">
        <title>Genome of toxic invasive species Heracleum sosnowskyi carries increased number of genes despite the absence of recent whole-genome duplications.</title>
        <authorList>
            <person name="Schelkunov M."/>
            <person name="Shtratnikova V."/>
            <person name="Makarenko M."/>
            <person name="Klepikova A."/>
            <person name="Omelchenko D."/>
            <person name="Novikova G."/>
            <person name="Obukhova E."/>
            <person name="Bogdanov V."/>
            <person name="Penin A."/>
            <person name="Logacheva M."/>
        </authorList>
    </citation>
    <scope>NUCLEOTIDE SEQUENCE</scope>
    <source>
        <strain evidence="3">Hsosn_3</strain>
        <tissue evidence="3">Leaf</tissue>
    </source>
</reference>
<accession>A0AAD8HYA4</accession>
<dbReference type="AlphaFoldDB" id="A0AAD8HYA4"/>
<feature type="compositionally biased region" description="Basic and acidic residues" evidence="1">
    <location>
        <begin position="1"/>
        <end position="16"/>
    </location>
</feature>
<dbReference type="EMBL" id="JAUIZM010000007">
    <property type="protein sequence ID" value="KAK1374095.1"/>
    <property type="molecule type" value="Genomic_DNA"/>
</dbReference>
<name>A0AAD8HYA4_9APIA</name>
<dbReference type="InterPro" id="IPR036236">
    <property type="entry name" value="Znf_C2H2_sf"/>
</dbReference>
<feature type="region of interest" description="Disordered" evidence="1">
    <location>
        <begin position="277"/>
        <end position="311"/>
    </location>
</feature>
<dbReference type="PANTHER" id="PTHR47251">
    <property type="entry name" value="FINGER DOMAIN PROTEIN, PUTATIVE (AFU_ORTHOLOGUE AFUA_3G04180)-RELATED"/>
    <property type="match status" value="1"/>
</dbReference>
<reference evidence="3" key="2">
    <citation type="submission" date="2023-05" db="EMBL/GenBank/DDBJ databases">
        <authorList>
            <person name="Schelkunov M.I."/>
        </authorList>
    </citation>
    <scope>NUCLEOTIDE SEQUENCE</scope>
    <source>
        <strain evidence="3">Hsosn_3</strain>
        <tissue evidence="3">Leaf</tissue>
    </source>
</reference>
<gene>
    <name evidence="3" type="ORF">POM88_030288</name>
</gene>
<proteinExistence type="predicted"/>
<protein>
    <submittedName>
        <fullName evidence="3">G-patch domain-containing protein</fullName>
    </submittedName>
</protein>
<dbReference type="Proteomes" id="UP001237642">
    <property type="component" value="Unassembled WGS sequence"/>
</dbReference>
<dbReference type="PANTHER" id="PTHR47251:SF1">
    <property type="entry name" value="FINGER DOMAIN PROTEIN, PUTATIVE (AFU_ORTHOLOGUE AFUA_3G04180)-RELATED"/>
    <property type="match status" value="1"/>
</dbReference>
<comment type="caution">
    <text evidence="3">The sequence shown here is derived from an EMBL/GenBank/DDBJ whole genome shotgun (WGS) entry which is preliminary data.</text>
</comment>
<evidence type="ECO:0000259" key="2">
    <source>
        <dbReference type="PROSITE" id="PS50174"/>
    </source>
</evidence>
<dbReference type="SUPFAM" id="SSF57667">
    <property type="entry name" value="beta-beta-alpha zinc fingers"/>
    <property type="match status" value="1"/>
</dbReference>
<dbReference type="PROSITE" id="PS50174">
    <property type="entry name" value="G_PATCH"/>
    <property type="match status" value="1"/>
</dbReference>
<evidence type="ECO:0000256" key="1">
    <source>
        <dbReference type="SAM" id="MobiDB-lite"/>
    </source>
</evidence>
<feature type="compositionally biased region" description="Basic and acidic residues" evidence="1">
    <location>
        <begin position="205"/>
        <end position="230"/>
    </location>
</feature>